<proteinExistence type="predicted"/>
<sequence>MRTPRAAGAGRFTAVLCTIALLVGACAGGPSPQAWAAAVCAALAPWRAEIGTLTRSTQQQMTAQTSPAQAKENLVRLLRGAELASETARQKVAAAGVPDAEKGAAVSQGFLASLTAVRDAYGKAGTAIERLGTGQASVFYDGVKTAVDTLNQEYESSSLDTSELDSVELKRAFDEVPECR</sequence>
<comment type="caution">
    <text evidence="2">The sequence shown here is derived from an EMBL/GenBank/DDBJ whole genome shotgun (WGS) entry which is preliminary data.</text>
</comment>
<reference evidence="2" key="1">
    <citation type="submission" date="2020-10" db="EMBL/GenBank/DDBJ databases">
        <title>Sequencing the genomes of 1000 actinobacteria strains.</title>
        <authorList>
            <person name="Klenk H.-P."/>
        </authorList>
    </citation>
    <scope>NUCLEOTIDE SEQUENCE</scope>
    <source>
        <strain evidence="2">DSM 46832</strain>
    </source>
</reference>
<evidence type="ECO:0000313" key="3">
    <source>
        <dbReference type="Proteomes" id="UP000649753"/>
    </source>
</evidence>
<evidence type="ECO:0000256" key="1">
    <source>
        <dbReference type="SAM" id="SignalP"/>
    </source>
</evidence>
<gene>
    <name evidence="2" type="ORF">H4W31_001218</name>
</gene>
<keyword evidence="1" id="KW-0732">Signal</keyword>
<organism evidence="2 3">
    <name type="scientific">Plantactinospora soyae</name>
    <dbReference type="NCBI Taxonomy" id="1544732"/>
    <lineage>
        <taxon>Bacteria</taxon>
        <taxon>Bacillati</taxon>
        <taxon>Actinomycetota</taxon>
        <taxon>Actinomycetes</taxon>
        <taxon>Micromonosporales</taxon>
        <taxon>Micromonosporaceae</taxon>
        <taxon>Plantactinospora</taxon>
    </lineage>
</organism>
<evidence type="ECO:0000313" key="2">
    <source>
        <dbReference type="EMBL" id="MBE1485580.1"/>
    </source>
</evidence>
<dbReference type="Proteomes" id="UP000649753">
    <property type="component" value="Unassembled WGS sequence"/>
</dbReference>
<keyword evidence="3" id="KW-1185">Reference proteome</keyword>
<evidence type="ECO:0008006" key="4">
    <source>
        <dbReference type="Google" id="ProtNLM"/>
    </source>
</evidence>
<accession>A0A927QVC8</accession>
<feature type="signal peptide" evidence="1">
    <location>
        <begin position="1"/>
        <end position="36"/>
    </location>
</feature>
<dbReference type="AlphaFoldDB" id="A0A927QVC8"/>
<protein>
    <recommendedName>
        <fullName evidence="4">Lipoprotein</fullName>
    </recommendedName>
</protein>
<dbReference type="EMBL" id="JADBEB010000001">
    <property type="protein sequence ID" value="MBE1485580.1"/>
    <property type="molecule type" value="Genomic_DNA"/>
</dbReference>
<name>A0A927QVC8_9ACTN</name>
<feature type="chain" id="PRO_5037940425" description="Lipoprotein" evidence="1">
    <location>
        <begin position="37"/>
        <end position="180"/>
    </location>
</feature>
<dbReference type="RefSeq" id="WP_192765747.1">
    <property type="nucleotide sequence ID" value="NZ_JADBEB010000001.1"/>
</dbReference>
<dbReference type="PROSITE" id="PS51257">
    <property type="entry name" value="PROKAR_LIPOPROTEIN"/>
    <property type="match status" value="1"/>
</dbReference>